<proteinExistence type="predicted"/>
<dbReference type="EMBL" id="JADGMS010000018">
    <property type="protein sequence ID" value="KAF9662979.1"/>
    <property type="molecule type" value="Genomic_DNA"/>
</dbReference>
<dbReference type="AlphaFoldDB" id="A0A835J6L1"/>
<evidence type="ECO:0000313" key="2">
    <source>
        <dbReference type="Proteomes" id="UP000657918"/>
    </source>
</evidence>
<reference evidence="1 2" key="1">
    <citation type="submission" date="2020-10" db="EMBL/GenBank/DDBJ databases">
        <title>Plant Genome Project.</title>
        <authorList>
            <person name="Zhang R.-G."/>
        </authorList>
    </citation>
    <scope>NUCLEOTIDE SEQUENCE [LARGE SCALE GENOMIC DNA]</scope>
    <source>
        <strain evidence="1">FAFU-HL-1</strain>
        <tissue evidence="1">Leaf</tissue>
    </source>
</reference>
<evidence type="ECO:0008006" key="3">
    <source>
        <dbReference type="Google" id="ProtNLM"/>
    </source>
</evidence>
<keyword evidence="2" id="KW-1185">Reference proteome</keyword>
<dbReference type="OrthoDB" id="1155634at2759"/>
<accession>A0A835J6L1</accession>
<comment type="caution">
    <text evidence="1">The sequence shown here is derived from an EMBL/GenBank/DDBJ whole genome shotgun (WGS) entry which is preliminary data.</text>
</comment>
<organism evidence="1 2">
    <name type="scientific">Salix dunnii</name>
    <dbReference type="NCBI Taxonomy" id="1413687"/>
    <lineage>
        <taxon>Eukaryota</taxon>
        <taxon>Viridiplantae</taxon>
        <taxon>Streptophyta</taxon>
        <taxon>Embryophyta</taxon>
        <taxon>Tracheophyta</taxon>
        <taxon>Spermatophyta</taxon>
        <taxon>Magnoliopsida</taxon>
        <taxon>eudicotyledons</taxon>
        <taxon>Gunneridae</taxon>
        <taxon>Pentapetalae</taxon>
        <taxon>rosids</taxon>
        <taxon>fabids</taxon>
        <taxon>Malpighiales</taxon>
        <taxon>Salicaceae</taxon>
        <taxon>Saliceae</taxon>
        <taxon>Salix</taxon>
    </lineage>
</organism>
<dbReference type="SUPFAM" id="SSF52151">
    <property type="entry name" value="FabD/lysophospholipase-like"/>
    <property type="match status" value="1"/>
</dbReference>
<protein>
    <recommendedName>
        <fullName evidence="3">PNPLA domain-containing protein</fullName>
    </recommendedName>
</protein>
<dbReference type="Proteomes" id="UP000657918">
    <property type="component" value="Unassembled WGS sequence"/>
</dbReference>
<sequence length="194" mass="21889">MDLLAAVFVSKSHDNSWMRNPPINKQHSQCRQKITINKGFGGRLNNSGNKRWSSRGTKTITTSRSWLQIAECDRPSDLPYVLTSIVTIRPLKKLDVSNKYTRVAYYFDFIAGTSTGGLMASMLTAPNDENNLCLLQKILLSFIKTIVQAPTTVWIFIEVVFYGDSYFRLNEICCGQGPMIVTEKLIPMIVVTDK</sequence>
<gene>
    <name evidence="1" type="ORF">SADUNF_Sadunf18G0110700</name>
</gene>
<dbReference type="InterPro" id="IPR016035">
    <property type="entry name" value="Acyl_Trfase/lysoPLipase"/>
</dbReference>
<dbReference type="Gene3D" id="3.40.1090.10">
    <property type="entry name" value="Cytosolic phospholipase A2 catalytic domain"/>
    <property type="match status" value="1"/>
</dbReference>
<evidence type="ECO:0000313" key="1">
    <source>
        <dbReference type="EMBL" id="KAF9662979.1"/>
    </source>
</evidence>
<name>A0A835J6L1_9ROSI</name>